<proteinExistence type="predicted"/>
<feature type="transmembrane region" description="Helical" evidence="1">
    <location>
        <begin position="126"/>
        <end position="148"/>
    </location>
</feature>
<comment type="caution">
    <text evidence="2">The sequence shown here is derived from an EMBL/GenBank/DDBJ whole genome shotgun (WGS) entry which is preliminary data.</text>
</comment>
<name>A0ABW0LHN0_9BACI</name>
<keyword evidence="3" id="KW-1185">Reference proteome</keyword>
<keyword evidence="1" id="KW-0812">Transmembrane</keyword>
<feature type="transmembrane region" description="Helical" evidence="1">
    <location>
        <begin position="7"/>
        <end position="25"/>
    </location>
</feature>
<protein>
    <submittedName>
        <fullName evidence="2">Uncharacterized protein</fullName>
    </submittedName>
</protein>
<keyword evidence="1" id="KW-1133">Transmembrane helix</keyword>
<organism evidence="2 3">
    <name type="scientific">Lederbergia graminis</name>
    <dbReference type="NCBI Taxonomy" id="735518"/>
    <lineage>
        <taxon>Bacteria</taxon>
        <taxon>Bacillati</taxon>
        <taxon>Bacillota</taxon>
        <taxon>Bacilli</taxon>
        <taxon>Bacillales</taxon>
        <taxon>Bacillaceae</taxon>
        <taxon>Lederbergia</taxon>
    </lineage>
</organism>
<dbReference type="EMBL" id="JBHSMC010000011">
    <property type="protein sequence ID" value="MFC5464801.1"/>
    <property type="molecule type" value="Genomic_DNA"/>
</dbReference>
<feature type="transmembrane region" description="Helical" evidence="1">
    <location>
        <begin position="31"/>
        <end position="49"/>
    </location>
</feature>
<dbReference type="Proteomes" id="UP001596147">
    <property type="component" value="Unassembled WGS sequence"/>
</dbReference>
<keyword evidence="1" id="KW-0472">Membrane</keyword>
<evidence type="ECO:0000313" key="2">
    <source>
        <dbReference type="EMBL" id="MFC5464801.1"/>
    </source>
</evidence>
<feature type="transmembrane region" description="Helical" evidence="1">
    <location>
        <begin position="95"/>
        <end position="114"/>
    </location>
</feature>
<gene>
    <name evidence="2" type="ORF">ACFPM4_08545</name>
</gene>
<sequence length="171" mass="20973">MKLNKKFIFNMVLIIFPWLSVLFIGKRSFKRFSFTGIFIIVFEILNHMYGKKRKWWTFYGRSNSFLLNELPFSIGPYMPVTLWLLKLSYGNFKKFILLNAIFDGIFAAVVMKILKAMKIIRLNNLNTLQFFFYIHYKAYLLYGIQYWYENMKDRHIYLLRHKWLHFTTRMR</sequence>
<accession>A0ABW0LHN0</accession>
<evidence type="ECO:0000313" key="3">
    <source>
        <dbReference type="Proteomes" id="UP001596147"/>
    </source>
</evidence>
<feature type="transmembrane region" description="Helical" evidence="1">
    <location>
        <begin position="70"/>
        <end position="89"/>
    </location>
</feature>
<evidence type="ECO:0000256" key="1">
    <source>
        <dbReference type="SAM" id="Phobius"/>
    </source>
</evidence>
<reference evidence="3" key="1">
    <citation type="journal article" date="2019" name="Int. J. Syst. Evol. Microbiol.">
        <title>The Global Catalogue of Microorganisms (GCM) 10K type strain sequencing project: providing services to taxonomists for standard genome sequencing and annotation.</title>
        <authorList>
            <consortium name="The Broad Institute Genomics Platform"/>
            <consortium name="The Broad Institute Genome Sequencing Center for Infectious Disease"/>
            <person name="Wu L."/>
            <person name="Ma J."/>
        </authorList>
    </citation>
    <scope>NUCLEOTIDE SEQUENCE [LARGE SCALE GENOMIC DNA]</scope>
    <source>
        <strain evidence="3">CGMCC 1.12237</strain>
    </source>
</reference>